<accession>A0A4P6JKZ7</accession>
<dbReference type="CDD" id="cd15482">
    <property type="entry name" value="Sialidase_non-viral"/>
    <property type="match status" value="1"/>
</dbReference>
<dbReference type="InterPro" id="IPR015943">
    <property type="entry name" value="WD40/YVTN_repeat-like_dom_sf"/>
</dbReference>
<dbReference type="InterPro" id="IPR052025">
    <property type="entry name" value="Xyloglucanase_GH74"/>
</dbReference>
<name>A0A4P6JKZ7_KTERU</name>
<proteinExistence type="predicted"/>
<keyword evidence="1" id="KW-0378">Hydrolase</keyword>
<dbReference type="PANTHER" id="PTHR43739">
    <property type="entry name" value="XYLOGLUCANASE (EUROFUNG)"/>
    <property type="match status" value="1"/>
</dbReference>
<dbReference type="PANTHER" id="PTHR43739:SF5">
    <property type="entry name" value="EXO-ALPHA-SIALIDASE"/>
    <property type="match status" value="1"/>
</dbReference>
<dbReference type="OrthoDB" id="9757947at2"/>
<sequence length="352" mass="38885">MLIYLAMERVLLIARQQREGWQTEEHFAGLEPTCLALDPLRPERVFCGTFDRGLWRSNDAGHTWERIGESRPGKEDGISYAQIMAVTVSSNERVGEHSVVYAGTEPTAIFRSEDGGASWLELKELRGLPSAPSWSFPPRPTTNHARWITPDPHIAGRIFVAVEAGAVLRSQDGGKHWEDRKPDGPLDTHTLLMHSQAPDRLYSAAGDGFIKAGRGYSESYDGGVTWQRFHQGLQHHYLWGLAVDPADPDTIIISGATTPAHAHATKVSANSAVYRKTSGQPWRQVTHGLPEAEGTIAPTLACNESEPGVFYALSNKGLYRSCDAGEHWEHLALAWKPEYEGQHPQALLISNI</sequence>
<dbReference type="AlphaFoldDB" id="A0A4P6JKZ7"/>
<dbReference type="RefSeq" id="WP_129885935.1">
    <property type="nucleotide sequence ID" value="NZ_CP035758.1"/>
</dbReference>
<dbReference type="EMBL" id="CP035758">
    <property type="protein sequence ID" value="QBD75336.1"/>
    <property type="molecule type" value="Genomic_DNA"/>
</dbReference>
<reference evidence="1 2" key="1">
    <citation type="submission" date="2019-01" db="EMBL/GenBank/DDBJ databases">
        <title>Ktedonosporobacter rubrisoli SCAWS-G2.</title>
        <authorList>
            <person name="Huang Y."/>
            <person name="Yan B."/>
        </authorList>
    </citation>
    <scope>NUCLEOTIDE SEQUENCE [LARGE SCALE GENOMIC DNA]</scope>
    <source>
        <strain evidence="1 2">SCAWS-G2</strain>
    </source>
</reference>
<keyword evidence="2" id="KW-1185">Reference proteome</keyword>
<dbReference type="Proteomes" id="UP000290365">
    <property type="component" value="Chromosome"/>
</dbReference>
<evidence type="ECO:0000313" key="2">
    <source>
        <dbReference type="Proteomes" id="UP000290365"/>
    </source>
</evidence>
<dbReference type="GO" id="GO:0010411">
    <property type="term" value="P:xyloglucan metabolic process"/>
    <property type="evidence" value="ECO:0007669"/>
    <property type="project" value="TreeGrafter"/>
</dbReference>
<dbReference type="Gene3D" id="2.130.10.10">
    <property type="entry name" value="YVTN repeat-like/Quinoprotein amine dehydrogenase"/>
    <property type="match status" value="1"/>
</dbReference>
<dbReference type="SUPFAM" id="SSF110296">
    <property type="entry name" value="Oligoxyloglucan reducing end-specific cellobiohydrolase"/>
    <property type="match status" value="1"/>
</dbReference>
<dbReference type="GO" id="GO:0016787">
    <property type="term" value="F:hydrolase activity"/>
    <property type="evidence" value="ECO:0007669"/>
    <property type="project" value="UniProtKB-KW"/>
</dbReference>
<organism evidence="1 2">
    <name type="scientific">Ktedonosporobacter rubrisoli</name>
    <dbReference type="NCBI Taxonomy" id="2509675"/>
    <lineage>
        <taxon>Bacteria</taxon>
        <taxon>Bacillati</taxon>
        <taxon>Chloroflexota</taxon>
        <taxon>Ktedonobacteria</taxon>
        <taxon>Ktedonobacterales</taxon>
        <taxon>Ktedonosporobacteraceae</taxon>
        <taxon>Ktedonosporobacter</taxon>
    </lineage>
</organism>
<dbReference type="KEGG" id="kbs:EPA93_04710"/>
<protein>
    <submittedName>
        <fullName evidence="1">Glycosyl hydrolase</fullName>
    </submittedName>
</protein>
<evidence type="ECO:0000313" key="1">
    <source>
        <dbReference type="EMBL" id="QBD75336.1"/>
    </source>
</evidence>
<gene>
    <name evidence="1" type="ORF">EPA93_04710</name>
</gene>